<reference evidence="3" key="1">
    <citation type="submission" date="2016-10" db="EMBL/GenBank/DDBJ databases">
        <title>Frankia sp. NRRL B-16386 Genome sequencing.</title>
        <authorList>
            <person name="Ghodhbane-Gtari F."/>
            <person name="Swanson E."/>
            <person name="Gueddou A."/>
            <person name="Hezbri K."/>
            <person name="Ktari K."/>
            <person name="Nouioui I."/>
            <person name="Morris K."/>
            <person name="Simpson S."/>
            <person name="Abebe-Akele F."/>
            <person name="Thomas K."/>
            <person name="Gtari M."/>
            <person name="Tisa L.S."/>
        </authorList>
    </citation>
    <scope>NUCLEOTIDE SEQUENCE [LARGE SCALE GENOMIC DNA]</scope>
    <source>
        <strain evidence="3">NRRL B-16386</strain>
    </source>
</reference>
<protein>
    <recommendedName>
        <fullName evidence="4">PucR C-terminal helix-turn-helix domain-containing protein</fullName>
    </recommendedName>
</protein>
<sequence>MDDPPAAARPARRRRHRARPGATAVTRPDPARLEADLVAAALDGAEWPELLAQLAGAVGRSVRLLDMTGNLLAASEPTDADPAGQAARGSTAVAMAALLVGPALGPPLSDALGRADAPVVCRDGWRGHGDPVRMGNRYLGALLVEAAAGEGTDACAWRLAAVAGTALAIVAVRREAHAAALARRVDVVIDDIRHGAIRPAAEFVRVAESFGLDVCIPHAGVALRYMGTDPDAWVAAWGSIGFPVLREGERAWTLLSGDVPAELARLCGHLAYQLGSSPAVLAAAGPAVPGDPADPAETAASFRSADAVLALLRTSHERAPDQERTTLLFDELGLERLLLGVPAARLRAFAERVLAGLDPGGVDLLSAYLETDGTLDAVADRLDTQPAKLRRRLPTLVDGLTNADPTTARLTTLHAAALAHHLTTAATPDP</sequence>
<evidence type="ECO:0000256" key="1">
    <source>
        <dbReference type="SAM" id="MobiDB-lite"/>
    </source>
</evidence>
<organism evidence="2 3">
    <name type="scientific">Pseudofrankia asymbiotica</name>
    <dbReference type="NCBI Taxonomy" id="1834516"/>
    <lineage>
        <taxon>Bacteria</taxon>
        <taxon>Bacillati</taxon>
        <taxon>Actinomycetota</taxon>
        <taxon>Actinomycetes</taxon>
        <taxon>Frankiales</taxon>
        <taxon>Frankiaceae</taxon>
        <taxon>Pseudofrankia</taxon>
    </lineage>
</organism>
<name>A0A1V2ICX8_9ACTN</name>
<dbReference type="InterPro" id="IPR042070">
    <property type="entry name" value="PucR_C-HTH_sf"/>
</dbReference>
<dbReference type="EMBL" id="MOMC01000019">
    <property type="protein sequence ID" value="ONH31042.1"/>
    <property type="molecule type" value="Genomic_DNA"/>
</dbReference>
<feature type="region of interest" description="Disordered" evidence="1">
    <location>
        <begin position="1"/>
        <end position="29"/>
    </location>
</feature>
<dbReference type="Gene3D" id="1.10.10.2840">
    <property type="entry name" value="PucR C-terminal helix-turn-helix domain"/>
    <property type="match status" value="1"/>
</dbReference>
<evidence type="ECO:0008006" key="4">
    <source>
        <dbReference type="Google" id="ProtNLM"/>
    </source>
</evidence>
<evidence type="ECO:0000313" key="2">
    <source>
        <dbReference type="EMBL" id="ONH31042.1"/>
    </source>
</evidence>
<dbReference type="Proteomes" id="UP000188929">
    <property type="component" value="Unassembled WGS sequence"/>
</dbReference>
<feature type="compositionally biased region" description="Basic residues" evidence="1">
    <location>
        <begin position="10"/>
        <end position="19"/>
    </location>
</feature>
<keyword evidence="3" id="KW-1185">Reference proteome</keyword>
<evidence type="ECO:0000313" key="3">
    <source>
        <dbReference type="Proteomes" id="UP000188929"/>
    </source>
</evidence>
<dbReference type="AlphaFoldDB" id="A0A1V2ICX8"/>
<gene>
    <name evidence="2" type="ORF">BL253_10890</name>
</gene>
<accession>A0A1V2ICX8</accession>
<dbReference type="PANTHER" id="PTHR33744:SF1">
    <property type="entry name" value="DNA-BINDING TRANSCRIPTIONAL ACTIVATOR ADER"/>
    <property type="match status" value="1"/>
</dbReference>
<proteinExistence type="predicted"/>
<comment type="caution">
    <text evidence="2">The sequence shown here is derived from an EMBL/GenBank/DDBJ whole genome shotgun (WGS) entry which is preliminary data.</text>
</comment>
<dbReference type="PANTHER" id="PTHR33744">
    <property type="entry name" value="CARBOHYDRATE DIACID REGULATOR"/>
    <property type="match status" value="1"/>
</dbReference>
<dbReference type="InterPro" id="IPR051448">
    <property type="entry name" value="CdaR-like_regulators"/>
</dbReference>
<dbReference type="STRING" id="1834516.BL253_10890"/>